<organism evidence="1 2">
    <name type="scientific">Leptospira gomenensis</name>
    <dbReference type="NCBI Taxonomy" id="2484974"/>
    <lineage>
        <taxon>Bacteria</taxon>
        <taxon>Pseudomonadati</taxon>
        <taxon>Spirochaetota</taxon>
        <taxon>Spirochaetia</taxon>
        <taxon>Leptospirales</taxon>
        <taxon>Leptospiraceae</taxon>
        <taxon>Leptospira</taxon>
    </lineage>
</organism>
<accession>A0A5F1YB67</accession>
<dbReference type="OrthoDB" id="343721at2"/>
<comment type="caution">
    <text evidence="1">The sequence shown here is derived from an EMBL/GenBank/DDBJ whole genome shotgun (WGS) entry which is preliminary data.</text>
</comment>
<dbReference type="AlphaFoldDB" id="A0A5F1YB67"/>
<protein>
    <submittedName>
        <fullName evidence="1">Uncharacterized protein</fullName>
    </submittedName>
</protein>
<name>A0A5F1YB67_9LEPT</name>
<dbReference type="RefSeq" id="WP_135595291.1">
    <property type="nucleotide sequence ID" value="NZ_RQEZ01000114.1"/>
</dbReference>
<evidence type="ECO:0000313" key="2">
    <source>
        <dbReference type="Proteomes" id="UP000298277"/>
    </source>
</evidence>
<evidence type="ECO:0000313" key="1">
    <source>
        <dbReference type="EMBL" id="TGK34560.1"/>
    </source>
</evidence>
<keyword evidence="2" id="KW-1185">Reference proteome</keyword>
<sequence length="134" mass="14916">MRTSSAKMFSIFFLWISIFVHQDILAHGEHESGPNGGLIRMPGGFHTELIVLKDGLKVYLLDIEFKNPSTKNGALSAKIVRGKSEQKLQCQSHPDHFFCPVSDLPAVGKIVLKATREKMEGIEAVYDLPVRNVP</sequence>
<dbReference type="Proteomes" id="UP000298277">
    <property type="component" value="Unassembled WGS sequence"/>
</dbReference>
<gene>
    <name evidence="1" type="ORF">EHQ17_09065</name>
</gene>
<dbReference type="EMBL" id="RQFA01000037">
    <property type="protein sequence ID" value="TGK34560.1"/>
    <property type="molecule type" value="Genomic_DNA"/>
</dbReference>
<proteinExistence type="predicted"/>
<reference evidence="1" key="1">
    <citation type="journal article" date="2019" name="PLoS Negl. Trop. Dis.">
        <title>Revisiting the worldwide diversity of Leptospira species in the environment.</title>
        <authorList>
            <person name="Vincent A.T."/>
            <person name="Schiettekatte O."/>
            <person name="Bourhy P."/>
            <person name="Veyrier F.J."/>
            <person name="Picardeau M."/>
        </authorList>
    </citation>
    <scope>NUCLEOTIDE SEQUENCE [LARGE SCALE GENOMIC DNA]</scope>
    <source>
        <strain evidence="1">201800299</strain>
    </source>
</reference>